<dbReference type="Proteomes" id="UP000187735">
    <property type="component" value="Chromosome"/>
</dbReference>
<sequence length="344" mass="36859">MRPSPQKHCGFTLLEMLVVIAVISTLIALLLPAIQNAREQARRTQCTNNLLQIGVALHNYHDAHSVLPPGCVNPFGPVMEGGPSLTGYISEENIPQPPVEYDDEGNPIVPPPVDYGYRMSWIAQILPQLGHGNMYRRIDFQRPELSFVVSDGDGDVGGYEGGSTESYESGGGAAEVEPLQRDFAVVSTLVCPSWWGAVSGYSNYAGCHASQSVPIDSNNDGLLYLNSSESLYDIPDGAATTILVGEKTALPDETGFLTGDYSTLRNTGTQTSHVYPNPRGGTVVPPGSVDTENPARGFVSFHPQVCNFLLADGSVKAIGNQISFDILQKLGSRNDGSLLSADQF</sequence>
<dbReference type="Pfam" id="PF07963">
    <property type="entry name" value="N_methyl"/>
    <property type="match status" value="1"/>
</dbReference>
<dbReference type="PANTHER" id="PTHR30093">
    <property type="entry name" value="GENERAL SECRETION PATHWAY PROTEIN G"/>
    <property type="match status" value="1"/>
</dbReference>
<name>A0A1P8WCI4_9PLAN</name>
<protein>
    <submittedName>
        <fullName evidence="3">Type II secretion system protein G</fullName>
    </submittedName>
</protein>
<dbReference type="STRING" id="1891926.Fuma_01347"/>
<gene>
    <name evidence="3" type="ORF">Fuma_01347</name>
</gene>
<evidence type="ECO:0000313" key="3">
    <source>
        <dbReference type="EMBL" id="APZ91756.1"/>
    </source>
</evidence>
<reference evidence="3 4" key="1">
    <citation type="journal article" date="2016" name="Front. Microbiol.">
        <title>Fuerstia marisgermanicae gen. nov., sp. nov., an Unusual Member of the Phylum Planctomycetes from the German Wadden Sea.</title>
        <authorList>
            <person name="Kohn T."/>
            <person name="Heuer A."/>
            <person name="Jogler M."/>
            <person name="Vollmers J."/>
            <person name="Boedeker C."/>
            <person name="Bunk B."/>
            <person name="Rast P."/>
            <person name="Borchert D."/>
            <person name="Glockner I."/>
            <person name="Freese H.M."/>
            <person name="Klenk H.P."/>
            <person name="Overmann J."/>
            <person name="Kaster A.K."/>
            <person name="Rohde M."/>
            <person name="Wiegand S."/>
            <person name="Jogler C."/>
        </authorList>
    </citation>
    <scope>NUCLEOTIDE SEQUENCE [LARGE SCALE GENOMIC DNA]</scope>
    <source>
        <strain evidence="3 4">NH11</strain>
    </source>
</reference>
<dbReference type="InterPro" id="IPR011453">
    <property type="entry name" value="DUF1559"/>
</dbReference>
<keyword evidence="1" id="KW-0812">Transmembrane</keyword>
<keyword evidence="4" id="KW-1185">Reference proteome</keyword>
<organism evidence="3 4">
    <name type="scientific">Fuerstiella marisgermanici</name>
    <dbReference type="NCBI Taxonomy" id="1891926"/>
    <lineage>
        <taxon>Bacteria</taxon>
        <taxon>Pseudomonadati</taxon>
        <taxon>Planctomycetota</taxon>
        <taxon>Planctomycetia</taxon>
        <taxon>Planctomycetales</taxon>
        <taxon>Planctomycetaceae</taxon>
        <taxon>Fuerstiella</taxon>
    </lineage>
</organism>
<dbReference type="OrthoDB" id="255848at2"/>
<keyword evidence="1" id="KW-0472">Membrane</keyword>
<dbReference type="Pfam" id="PF07596">
    <property type="entry name" value="SBP_bac_10"/>
    <property type="match status" value="1"/>
</dbReference>
<dbReference type="InterPro" id="IPR027558">
    <property type="entry name" value="Pre_pil_HX9DG_C"/>
</dbReference>
<evidence type="ECO:0000259" key="2">
    <source>
        <dbReference type="Pfam" id="PF07596"/>
    </source>
</evidence>
<dbReference type="InterPro" id="IPR045584">
    <property type="entry name" value="Pilin-like"/>
</dbReference>
<dbReference type="SUPFAM" id="SSF54523">
    <property type="entry name" value="Pili subunits"/>
    <property type="match status" value="1"/>
</dbReference>
<dbReference type="EMBL" id="CP017641">
    <property type="protein sequence ID" value="APZ91756.1"/>
    <property type="molecule type" value="Genomic_DNA"/>
</dbReference>
<dbReference type="InterPro" id="IPR012902">
    <property type="entry name" value="N_methyl_site"/>
</dbReference>
<dbReference type="Gene3D" id="3.30.700.10">
    <property type="entry name" value="Glycoprotein, Type 4 Pilin"/>
    <property type="match status" value="1"/>
</dbReference>
<feature type="transmembrane region" description="Helical" evidence="1">
    <location>
        <begin position="12"/>
        <end position="34"/>
    </location>
</feature>
<dbReference type="NCBIfam" id="TIGR04294">
    <property type="entry name" value="pre_pil_HX9DG"/>
    <property type="match status" value="1"/>
</dbReference>
<feature type="domain" description="DUF1559" evidence="2">
    <location>
        <begin position="35"/>
        <end position="322"/>
    </location>
</feature>
<dbReference type="RefSeq" id="WP_077023465.1">
    <property type="nucleotide sequence ID" value="NZ_CP017641.1"/>
</dbReference>
<keyword evidence="1" id="KW-1133">Transmembrane helix</keyword>
<dbReference type="KEGG" id="fmr:Fuma_01347"/>
<evidence type="ECO:0000313" key="4">
    <source>
        <dbReference type="Proteomes" id="UP000187735"/>
    </source>
</evidence>
<accession>A0A1P8WCI4</accession>
<evidence type="ECO:0000256" key="1">
    <source>
        <dbReference type="SAM" id="Phobius"/>
    </source>
</evidence>
<dbReference type="PANTHER" id="PTHR30093:SF2">
    <property type="entry name" value="TYPE II SECRETION SYSTEM PROTEIN H"/>
    <property type="match status" value="1"/>
</dbReference>
<proteinExistence type="predicted"/>
<dbReference type="NCBIfam" id="TIGR02532">
    <property type="entry name" value="IV_pilin_GFxxxE"/>
    <property type="match status" value="1"/>
</dbReference>
<dbReference type="AlphaFoldDB" id="A0A1P8WCI4"/>